<feature type="transmembrane region" description="Helical" evidence="6">
    <location>
        <begin position="331"/>
        <end position="356"/>
    </location>
</feature>
<feature type="transmembrane region" description="Helical" evidence="6">
    <location>
        <begin position="47"/>
        <end position="64"/>
    </location>
</feature>
<evidence type="ECO:0000256" key="2">
    <source>
        <dbReference type="ARBA" id="ARBA00022448"/>
    </source>
</evidence>
<comment type="caution">
    <text evidence="7">The sequence shown here is derived from an EMBL/GenBank/DDBJ whole genome shotgun (WGS) entry which is preliminary data.</text>
</comment>
<feature type="transmembrane region" description="Helical" evidence="6">
    <location>
        <begin position="368"/>
        <end position="389"/>
    </location>
</feature>
<sequence>MNLIAKLKKNPWFWIPSLYYAQGLPYIMVVEVSVIMYQNLDISNAEIGLYTSLLYLPWIIKPFWSPLVENTKTKRWWTIGMQFVMGAAFAGVALVLLTPSFFAFSLIVLYLLALASATHDIAADGFYMIALNEEKQSFFVGIRSTFYRIAIISGKGALVILAGYLIESGTDVDYAWAVTFGILAVVMTVFALYHTLSIPKPAGDYAEEYDSPKEQLAAFFKVFIDFFKKKQIWVALAFILFYRFAEGQLVKMGPPFFLDEIKAGGLGLSTSDLGFIYGTIGVIALTIGGIIGGVVISRKGLKYWLWPMLIAMNVPNLVYVILAYFQPESYTLISAFVAIEQFGYGFGFAAFLMFLIYVAQGENKTAHYAFGTGFMALGMLIPGSISGFMQEWLGYLNFFIWVMIATIPIFIVTKFVDIDPDFGKKKDKQEAENN</sequence>
<accession>A0A9X2L5H6</accession>
<dbReference type="Pfam" id="PF07690">
    <property type="entry name" value="MFS_1"/>
    <property type="match status" value="1"/>
</dbReference>
<dbReference type="InterPro" id="IPR004752">
    <property type="entry name" value="AmpG_permease/AT-1"/>
</dbReference>
<evidence type="ECO:0000256" key="5">
    <source>
        <dbReference type="ARBA" id="ARBA00023136"/>
    </source>
</evidence>
<feature type="transmembrane region" description="Helical" evidence="6">
    <location>
        <begin position="146"/>
        <end position="166"/>
    </location>
</feature>
<dbReference type="InterPro" id="IPR011701">
    <property type="entry name" value="MFS"/>
</dbReference>
<evidence type="ECO:0000256" key="4">
    <source>
        <dbReference type="ARBA" id="ARBA00022989"/>
    </source>
</evidence>
<evidence type="ECO:0000256" key="1">
    <source>
        <dbReference type="ARBA" id="ARBA00004141"/>
    </source>
</evidence>
<evidence type="ECO:0000256" key="6">
    <source>
        <dbReference type="SAM" id="Phobius"/>
    </source>
</evidence>
<keyword evidence="8" id="KW-1185">Reference proteome</keyword>
<organism evidence="7 8">
    <name type="scientific">Gracilimonas sediminicola</name>
    <dbReference type="NCBI Taxonomy" id="2952158"/>
    <lineage>
        <taxon>Bacteria</taxon>
        <taxon>Pseudomonadati</taxon>
        <taxon>Balneolota</taxon>
        <taxon>Balneolia</taxon>
        <taxon>Balneolales</taxon>
        <taxon>Balneolaceae</taxon>
        <taxon>Gracilimonas</taxon>
    </lineage>
</organism>
<keyword evidence="4 6" id="KW-1133">Transmembrane helix</keyword>
<feature type="transmembrane region" description="Helical" evidence="6">
    <location>
        <begin position="275"/>
        <end position="296"/>
    </location>
</feature>
<dbReference type="GO" id="GO:0022857">
    <property type="term" value="F:transmembrane transporter activity"/>
    <property type="evidence" value="ECO:0007669"/>
    <property type="project" value="InterPro"/>
</dbReference>
<evidence type="ECO:0000313" key="7">
    <source>
        <dbReference type="EMBL" id="MCP9291978.1"/>
    </source>
</evidence>
<dbReference type="InterPro" id="IPR036259">
    <property type="entry name" value="MFS_trans_sf"/>
</dbReference>
<proteinExistence type="predicted"/>
<keyword evidence="5 6" id="KW-0472">Membrane</keyword>
<reference evidence="7" key="1">
    <citation type="submission" date="2022-06" db="EMBL/GenBank/DDBJ databases">
        <title>Gracilimonas sp. CAU 1638 isolated from sea sediment.</title>
        <authorList>
            <person name="Kim W."/>
        </authorList>
    </citation>
    <scope>NUCLEOTIDE SEQUENCE</scope>
    <source>
        <strain evidence="7">CAU 1638</strain>
    </source>
</reference>
<gene>
    <name evidence="7" type="ORF">NM125_10360</name>
</gene>
<feature type="transmembrane region" description="Helical" evidence="6">
    <location>
        <begin position="172"/>
        <end position="193"/>
    </location>
</feature>
<evidence type="ECO:0000313" key="8">
    <source>
        <dbReference type="Proteomes" id="UP001139125"/>
    </source>
</evidence>
<dbReference type="EMBL" id="JANDBC010000002">
    <property type="protein sequence ID" value="MCP9291978.1"/>
    <property type="molecule type" value="Genomic_DNA"/>
</dbReference>
<dbReference type="Proteomes" id="UP001139125">
    <property type="component" value="Unassembled WGS sequence"/>
</dbReference>
<feature type="transmembrane region" description="Helical" evidence="6">
    <location>
        <begin position="303"/>
        <end position="325"/>
    </location>
</feature>
<protein>
    <submittedName>
        <fullName evidence="7">MFS transporter</fullName>
    </submittedName>
</protein>
<feature type="transmembrane region" description="Helical" evidence="6">
    <location>
        <begin position="232"/>
        <end position="250"/>
    </location>
</feature>
<dbReference type="SUPFAM" id="SSF103473">
    <property type="entry name" value="MFS general substrate transporter"/>
    <property type="match status" value="1"/>
</dbReference>
<dbReference type="RefSeq" id="WP_255134852.1">
    <property type="nucleotide sequence ID" value="NZ_JANDBC010000002.1"/>
</dbReference>
<feature type="transmembrane region" description="Helical" evidence="6">
    <location>
        <begin position="12"/>
        <end position="35"/>
    </location>
</feature>
<feature type="transmembrane region" description="Helical" evidence="6">
    <location>
        <begin position="102"/>
        <end position="126"/>
    </location>
</feature>
<keyword evidence="3 6" id="KW-0812">Transmembrane</keyword>
<name>A0A9X2L5H6_9BACT</name>
<dbReference type="PANTHER" id="PTHR12778:SF10">
    <property type="entry name" value="MAJOR FACILITATOR SUPERFAMILY DOMAIN-CONTAINING PROTEIN 3"/>
    <property type="match status" value="1"/>
</dbReference>
<dbReference type="AlphaFoldDB" id="A0A9X2L5H6"/>
<feature type="transmembrane region" description="Helical" evidence="6">
    <location>
        <begin position="395"/>
        <end position="416"/>
    </location>
</feature>
<comment type="subcellular location">
    <subcellularLocation>
        <location evidence="1">Membrane</location>
        <topology evidence="1">Multi-pass membrane protein</topology>
    </subcellularLocation>
</comment>
<dbReference type="Gene3D" id="1.20.1250.20">
    <property type="entry name" value="MFS general substrate transporter like domains"/>
    <property type="match status" value="2"/>
</dbReference>
<dbReference type="PANTHER" id="PTHR12778">
    <property type="entry name" value="SOLUTE CARRIER FAMILY 33 ACETYL-COA TRANSPORTER -RELATED"/>
    <property type="match status" value="1"/>
</dbReference>
<feature type="transmembrane region" description="Helical" evidence="6">
    <location>
        <begin position="76"/>
        <end position="96"/>
    </location>
</feature>
<keyword evidence="2" id="KW-0813">Transport</keyword>
<dbReference type="GO" id="GO:0016020">
    <property type="term" value="C:membrane"/>
    <property type="evidence" value="ECO:0007669"/>
    <property type="project" value="UniProtKB-SubCell"/>
</dbReference>
<evidence type="ECO:0000256" key="3">
    <source>
        <dbReference type="ARBA" id="ARBA00022692"/>
    </source>
</evidence>